<dbReference type="InterPro" id="IPR011009">
    <property type="entry name" value="Kinase-like_dom_sf"/>
</dbReference>
<dbReference type="AlphaFoldDB" id="A0A5M7C1N6"/>
<dbReference type="Pfam" id="PF04655">
    <property type="entry name" value="APH_6_hur"/>
    <property type="match status" value="1"/>
</dbReference>
<keyword evidence="1" id="KW-0808">Transferase</keyword>
<comment type="caution">
    <text evidence="1">The sequence shown here is derived from an EMBL/GenBank/DDBJ whole genome shotgun (WGS) entry which is preliminary data.</text>
</comment>
<keyword evidence="2" id="KW-1185">Reference proteome</keyword>
<reference evidence="1 2" key="1">
    <citation type="submission" date="2019-09" db="EMBL/GenBank/DDBJ databases">
        <title>Draft genome sequence of the thermophilic Saccharopolyspora hirsuta VKM Ac-666T.</title>
        <authorList>
            <person name="Lobastova T.G."/>
            <person name="Fokina V."/>
            <person name="Bragin E.Y."/>
            <person name="Shtratnikova V.Y."/>
            <person name="Starodumova I.P."/>
            <person name="Tarlachkov S.V."/>
            <person name="Donova M.V."/>
        </authorList>
    </citation>
    <scope>NUCLEOTIDE SEQUENCE [LARGE SCALE GENOMIC DNA]</scope>
    <source>
        <strain evidence="1 2">VKM Ac-666</strain>
    </source>
</reference>
<accession>A0A5M7C1N6</accession>
<proteinExistence type="predicted"/>
<evidence type="ECO:0000313" key="2">
    <source>
        <dbReference type="Proteomes" id="UP000323946"/>
    </source>
</evidence>
<evidence type="ECO:0000313" key="1">
    <source>
        <dbReference type="EMBL" id="KAA5834248.1"/>
    </source>
</evidence>
<name>A0A5M7C1N6_SACHI</name>
<dbReference type="SUPFAM" id="SSF56112">
    <property type="entry name" value="Protein kinase-like (PK-like)"/>
    <property type="match status" value="1"/>
</dbReference>
<dbReference type="GO" id="GO:0019748">
    <property type="term" value="P:secondary metabolic process"/>
    <property type="evidence" value="ECO:0007669"/>
    <property type="project" value="InterPro"/>
</dbReference>
<dbReference type="GO" id="GO:0016773">
    <property type="term" value="F:phosphotransferase activity, alcohol group as acceptor"/>
    <property type="evidence" value="ECO:0007669"/>
    <property type="project" value="InterPro"/>
</dbReference>
<dbReference type="RefSeq" id="WP_150066550.1">
    <property type="nucleotide sequence ID" value="NZ_JBEPDJ010000005.1"/>
</dbReference>
<sequence length="304" mass="32947">MTDSAVVVPESYAATHREIFGDGRWLTDLPALAERQLAAWDLRPDGAPQHGMVALVLPVLRADGTRAVLKLQPVTPDTAGEPLGLRAWDGRGAVRLLAHDPDSGSMLLERLGQTALSSVDDDDAAVGVLAGLLQRLHATPAPPGVRDLGAIAAAMVRDTPRACAQLTDEEGRLLRRCADIVTDLLDEPGDRLLHWDLHYDNVLAGAREPWLAIDPQPLIGDPGFDLLPALDNRWEQMVATGDLPAALRRRFAILTEVLGLDRRRAVGWSLARVLQNCLWDVEDGHPRLNPVQTTIADTLLPLGP</sequence>
<dbReference type="EMBL" id="VWPH01000005">
    <property type="protein sequence ID" value="KAA5834248.1"/>
    <property type="molecule type" value="Genomic_DNA"/>
</dbReference>
<protein>
    <submittedName>
        <fullName evidence="1">Hydroxyurea phosphotransferase</fullName>
    </submittedName>
</protein>
<dbReference type="Proteomes" id="UP000323946">
    <property type="component" value="Unassembled WGS sequence"/>
</dbReference>
<organism evidence="1 2">
    <name type="scientific">Saccharopolyspora hirsuta</name>
    <dbReference type="NCBI Taxonomy" id="1837"/>
    <lineage>
        <taxon>Bacteria</taxon>
        <taxon>Bacillati</taxon>
        <taxon>Actinomycetota</taxon>
        <taxon>Actinomycetes</taxon>
        <taxon>Pseudonocardiales</taxon>
        <taxon>Pseudonocardiaceae</taxon>
        <taxon>Saccharopolyspora</taxon>
    </lineage>
</organism>
<gene>
    <name evidence="1" type="ORF">F1721_11110</name>
</gene>
<dbReference type="OrthoDB" id="3638028at2"/>
<dbReference type="InterPro" id="IPR006748">
    <property type="entry name" value="NH2Glyco/OHUrea_AB-resist_kin"/>
</dbReference>